<accession>A0AAE9DWB8</accession>
<gene>
    <name evidence="4" type="ORF">L3Y34_016457</name>
</gene>
<keyword evidence="1" id="KW-0812">Transmembrane</keyword>
<organism evidence="4 5">
    <name type="scientific">Caenorhabditis briggsae</name>
    <dbReference type="NCBI Taxonomy" id="6238"/>
    <lineage>
        <taxon>Eukaryota</taxon>
        <taxon>Metazoa</taxon>
        <taxon>Ecdysozoa</taxon>
        <taxon>Nematoda</taxon>
        <taxon>Chromadorea</taxon>
        <taxon>Rhabditida</taxon>
        <taxon>Rhabditina</taxon>
        <taxon>Rhabditomorpha</taxon>
        <taxon>Rhabditoidea</taxon>
        <taxon>Rhabditidae</taxon>
        <taxon>Peloderinae</taxon>
        <taxon>Caenorhabditis</taxon>
    </lineage>
</organism>
<feature type="signal peptide" evidence="2">
    <location>
        <begin position="1"/>
        <end position="20"/>
    </location>
</feature>
<evidence type="ECO:0000256" key="2">
    <source>
        <dbReference type="SAM" id="SignalP"/>
    </source>
</evidence>
<name>A0AAE9DWB8_CAEBR</name>
<keyword evidence="2" id="KW-0732">Signal</keyword>
<proteinExistence type="predicted"/>
<keyword evidence="1" id="KW-0472">Membrane</keyword>
<feature type="domain" description="Methyltransferase FkbM" evidence="3">
    <location>
        <begin position="131"/>
        <end position="271"/>
    </location>
</feature>
<dbReference type="EMBL" id="CP090891">
    <property type="protein sequence ID" value="ULU13954.1"/>
    <property type="molecule type" value="Genomic_DNA"/>
</dbReference>
<evidence type="ECO:0000313" key="4">
    <source>
        <dbReference type="EMBL" id="ULU13954.1"/>
    </source>
</evidence>
<dbReference type="Pfam" id="PF05050">
    <property type="entry name" value="Methyltransf_21"/>
    <property type="match status" value="1"/>
</dbReference>
<feature type="chain" id="PRO_5042137497" description="Methyltransferase FkbM domain-containing protein" evidence="2">
    <location>
        <begin position="21"/>
        <end position="579"/>
    </location>
</feature>
<evidence type="ECO:0000256" key="1">
    <source>
        <dbReference type="SAM" id="Phobius"/>
    </source>
</evidence>
<dbReference type="PANTHER" id="PTHR22989">
    <property type="entry name" value="UNCHARACTERIZED DUF13 C.ELEGANS"/>
    <property type="match status" value="1"/>
</dbReference>
<dbReference type="PANTHER" id="PTHR22989:SF15">
    <property type="entry name" value="METHYLTRANSFERASE FKBM DOMAIN-CONTAINING PROTEIN"/>
    <property type="match status" value="1"/>
</dbReference>
<keyword evidence="1" id="KW-1133">Transmembrane helix</keyword>
<dbReference type="AlphaFoldDB" id="A0AAE9DWB8"/>
<evidence type="ECO:0000313" key="5">
    <source>
        <dbReference type="Proteomes" id="UP000827892"/>
    </source>
</evidence>
<protein>
    <recommendedName>
        <fullName evidence="3">Methyltransferase FkbM domain-containing protein</fullName>
    </recommendedName>
</protein>
<dbReference type="Proteomes" id="UP000827892">
    <property type="component" value="Chromosome I"/>
</dbReference>
<dbReference type="InterPro" id="IPR006342">
    <property type="entry name" value="FkbM_mtfrase"/>
</dbReference>
<sequence>MRRGSKILLGCLTTVTLINLYRFLGSEDYKDWVEAEQDEIDMKSVFKRFDTNEIFEKWHNCISEQLLWIQDAEKFWNDFMFASKRCALRANVAQIGLITLKNSDEMKHVIFPKIYNFGPHNLFSIGIGRDIQAERQFRRKMRKLGNNVTFYGADPVSMINDNLYSQIGTYFPLAIGSNSGISKAMVMVEDGGYAPKSIVHVDIVYFLKNLLNVTKIDNLWFDAEGAEFGDGFFEIFYKNGRFDQNSIDICQINIEMHKNDDYPERKRKFMEFVKKLIEERRFGIFGGDQYIHNRMYLFNFESLIRSIKPKKMDLALYNTGTQSPLDQFKYEVDITRPGSFGFCAVFIVATILICSIAYKVLRSCRFKRFPRFPMSYKIGQIAHAQHPEFSLFHGPDHIQYCVQKDLDFCEHFLRENFPEHSVKFSGNIVCVMVPRDGFKCGKQLQEFLPKDGKLVGSYLTYQLATDRAIITHYNLPDGRRFVAGIGIYPRLLTYETGFFYSFPINEDICQEAMESGYDYVPPKPRKWTKRRAERFEMVTKAARDAGLIRPNEFLGNVRFVENPPVYTKLIIEEEEKLKE</sequence>
<feature type="transmembrane region" description="Helical" evidence="1">
    <location>
        <begin position="339"/>
        <end position="361"/>
    </location>
</feature>
<reference evidence="4 5" key="1">
    <citation type="submission" date="2022-05" db="EMBL/GenBank/DDBJ databases">
        <title>Chromosome-level reference genomes for two strains of Caenorhabditis briggsae: an improved platform for comparative genomics.</title>
        <authorList>
            <person name="Stevens L."/>
            <person name="Andersen E.C."/>
        </authorList>
    </citation>
    <scope>NUCLEOTIDE SEQUENCE [LARGE SCALE GENOMIC DNA]</scope>
    <source>
        <strain evidence="4">QX1410_ONT</strain>
        <tissue evidence="4">Whole-organism</tissue>
    </source>
</reference>
<evidence type="ECO:0000259" key="3">
    <source>
        <dbReference type="Pfam" id="PF05050"/>
    </source>
</evidence>